<keyword evidence="2" id="KW-1185">Reference proteome</keyword>
<proteinExistence type="predicted"/>
<protein>
    <submittedName>
        <fullName evidence="1">Uncharacterized protein</fullName>
    </submittedName>
</protein>
<sequence length="67" mass="7236">MHKAILSPSLLHLVSMLANSPEDVRPVVEAAPEACVTGMIQKKAAVEGLYHWQGADMLLWSPLALKA</sequence>
<dbReference type="Proteomes" id="UP000050525">
    <property type="component" value="Unassembled WGS sequence"/>
</dbReference>
<dbReference type="EMBL" id="AKHW03002524">
    <property type="protein sequence ID" value="KYO38288.1"/>
    <property type="molecule type" value="Genomic_DNA"/>
</dbReference>
<evidence type="ECO:0000313" key="2">
    <source>
        <dbReference type="Proteomes" id="UP000050525"/>
    </source>
</evidence>
<evidence type="ECO:0000313" key="1">
    <source>
        <dbReference type="EMBL" id="KYO38288.1"/>
    </source>
</evidence>
<accession>A0A151NNC0</accession>
<dbReference type="AlphaFoldDB" id="A0A151NNC0"/>
<gene>
    <name evidence="1" type="ORF">Y1Q_0015554</name>
</gene>
<organism evidence="1 2">
    <name type="scientific">Alligator mississippiensis</name>
    <name type="common">American alligator</name>
    <dbReference type="NCBI Taxonomy" id="8496"/>
    <lineage>
        <taxon>Eukaryota</taxon>
        <taxon>Metazoa</taxon>
        <taxon>Chordata</taxon>
        <taxon>Craniata</taxon>
        <taxon>Vertebrata</taxon>
        <taxon>Euteleostomi</taxon>
        <taxon>Archelosauria</taxon>
        <taxon>Archosauria</taxon>
        <taxon>Crocodylia</taxon>
        <taxon>Alligatoridae</taxon>
        <taxon>Alligatorinae</taxon>
        <taxon>Alligator</taxon>
    </lineage>
</organism>
<name>A0A151NNC0_ALLMI</name>
<comment type="caution">
    <text evidence="1">The sequence shown here is derived from an EMBL/GenBank/DDBJ whole genome shotgun (WGS) entry which is preliminary data.</text>
</comment>
<reference evidence="1 2" key="1">
    <citation type="journal article" date="2012" name="Genome Biol.">
        <title>Sequencing three crocodilian genomes to illuminate the evolution of archosaurs and amniotes.</title>
        <authorList>
            <person name="St John J.A."/>
            <person name="Braun E.L."/>
            <person name="Isberg S.R."/>
            <person name="Miles L.G."/>
            <person name="Chong A.Y."/>
            <person name="Gongora J."/>
            <person name="Dalzell P."/>
            <person name="Moran C."/>
            <person name="Bed'hom B."/>
            <person name="Abzhanov A."/>
            <person name="Burgess S.C."/>
            <person name="Cooksey A.M."/>
            <person name="Castoe T.A."/>
            <person name="Crawford N.G."/>
            <person name="Densmore L.D."/>
            <person name="Drew J.C."/>
            <person name="Edwards S.V."/>
            <person name="Faircloth B.C."/>
            <person name="Fujita M.K."/>
            <person name="Greenwold M.J."/>
            <person name="Hoffmann F.G."/>
            <person name="Howard J.M."/>
            <person name="Iguchi T."/>
            <person name="Janes D.E."/>
            <person name="Khan S.Y."/>
            <person name="Kohno S."/>
            <person name="de Koning A.J."/>
            <person name="Lance S.L."/>
            <person name="McCarthy F.M."/>
            <person name="McCormack J.E."/>
            <person name="Merchant M.E."/>
            <person name="Peterson D.G."/>
            <person name="Pollock D.D."/>
            <person name="Pourmand N."/>
            <person name="Raney B.J."/>
            <person name="Roessler K.A."/>
            <person name="Sanford J.R."/>
            <person name="Sawyer R.H."/>
            <person name="Schmidt C.J."/>
            <person name="Triplett E.W."/>
            <person name="Tuberville T.D."/>
            <person name="Venegas-Anaya M."/>
            <person name="Howard J.T."/>
            <person name="Jarvis E.D."/>
            <person name="Guillette L.J.Jr."/>
            <person name="Glenn T.C."/>
            <person name="Green R.E."/>
            <person name="Ray D.A."/>
        </authorList>
    </citation>
    <scope>NUCLEOTIDE SEQUENCE [LARGE SCALE GENOMIC DNA]</scope>
    <source>
        <strain evidence="1">KSC_2009_1</strain>
    </source>
</reference>